<sequence length="43" mass="4830">MKPPMAVPSARTQRTWITDNLPLRSENKEKDENSDGNSIFAAL</sequence>
<accession>A0A0V1DKP7</accession>
<feature type="region of interest" description="Disordered" evidence="1">
    <location>
        <begin position="1"/>
        <end position="43"/>
    </location>
</feature>
<evidence type="ECO:0000313" key="3">
    <source>
        <dbReference type="Proteomes" id="UP000054995"/>
    </source>
</evidence>
<evidence type="ECO:0000313" key="2">
    <source>
        <dbReference type="EMBL" id="KRY61730.1"/>
    </source>
</evidence>
<evidence type="ECO:0000256" key="1">
    <source>
        <dbReference type="SAM" id="MobiDB-lite"/>
    </source>
</evidence>
<keyword evidence="3" id="KW-1185">Reference proteome</keyword>
<organism evidence="2 3">
    <name type="scientific">Trichinella pseudospiralis</name>
    <name type="common">Parasitic roundworm</name>
    <dbReference type="NCBI Taxonomy" id="6337"/>
    <lineage>
        <taxon>Eukaryota</taxon>
        <taxon>Metazoa</taxon>
        <taxon>Ecdysozoa</taxon>
        <taxon>Nematoda</taxon>
        <taxon>Enoplea</taxon>
        <taxon>Dorylaimia</taxon>
        <taxon>Trichinellida</taxon>
        <taxon>Trichinellidae</taxon>
        <taxon>Trichinella</taxon>
    </lineage>
</organism>
<reference evidence="2 3" key="1">
    <citation type="submission" date="2015-01" db="EMBL/GenBank/DDBJ databases">
        <title>Evolution of Trichinella species and genotypes.</title>
        <authorList>
            <person name="Korhonen P.K."/>
            <person name="Edoardo P."/>
            <person name="Giuseppe L.R."/>
            <person name="Gasser R.B."/>
        </authorList>
    </citation>
    <scope>NUCLEOTIDE SEQUENCE [LARGE SCALE GENOMIC DNA]</scope>
    <source>
        <strain evidence="2">ISS470</strain>
    </source>
</reference>
<dbReference type="AlphaFoldDB" id="A0A0V1DKP7"/>
<proteinExistence type="predicted"/>
<gene>
    <name evidence="2" type="ORF">T4D_295</name>
</gene>
<dbReference type="Proteomes" id="UP000054995">
    <property type="component" value="Unassembled WGS sequence"/>
</dbReference>
<name>A0A0V1DKP7_TRIPS</name>
<dbReference type="EMBL" id="JYDT01004349">
    <property type="protein sequence ID" value="KRY61730.1"/>
    <property type="molecule type" value="Genomic_DNA"/>
</dbReference>
<protein>
    <submittedName>
        <fullName evidence="2">Uncharacterized protein</fullName>
    </submittedName>
</protein>
<comment type="caution">
    <text evidence="2">The sequence shown here is derived from an EMBL/GenBank/DDBJ whole genome shotgun (WGS) entry which is preliminary data.</text>
</comment>